<evidence type="ECO:0000256" key="4">
    <source>
        <dbReference type="ARBA" id="ARBA00022989"/>
    </source>
</evidence>
<sequence>MHTLSVPQALAGSVAVVLLLVQLAMLRSLVLVELIALYALQSLLVAIVCATVGVVDGAWDLIFLAIITVVVKAFALPLYMRVLSHRVSSRVEIPARINVTASLLIAAALIALAMTTASRLPLHAGAFLPSANLATTLSIVFVGFLIAILRPNALAQVIAFLTLENGLFFGTVTLAPGLPLVVGVLLLIDVVIAVVVFAVLVRVIVNERGSIATSSLESLRG</sequence>
<accession>A0AAN1XZJ9</accession>
<dbReference type="InterPro" id="IPR038730">
    <property type="entry name" value="HyfE-like"/>
</dbReference>
<dbReference type="EMBL" id="AP025523">
    <property type="protein sequence ID" value="BDE08240.1"/>
    <property type="molecule type" value="Genomic_DNA"/>
</dbReference>
<keyword evidence="2" id="KW-1003">Cell membrane</keyword>
<organism evidence="7 8">
    <name type="scientific">Vulcanimicrobium alpinum</name>
    <dbReference type="NCBI Taxonomy" id="3016050"/>
    <lineage>
        <taxon>Bacteria</taxon>
        <taxon>Bacillati</taxon>
        <taxon>Vulcanimicrobiota</taxon>
        <taxon>Vulcanimicrobiia</taxon>
        <taxon>Vulcanimicrobiales</taxon>
        <taxon>Vulcanimicrobiaceae</taxon>
        <taxon>Vulcanimicrobium</taxon>
    </lineage>
</organism>
<keyword evidence="5 6" id="KW-0472">Membrane</keyword>
<feature type="transmembrane region" description="Helical" evidence="6">
    <location>
        <begin position="95"/>
        <end position="114"/>
    </location>
</feature>
<feature type="transmembrane region" description="Helical" evidence="6">
    <location>
        <begin position="6"/>
        <end position="26"/>
    </location>
</feature>
<evidence type="ECO:0000256" key="5">
    <source>
        <dbReference type="ARBA" id="ARBA00023136"/>
    </source>
</evidence>
<comment type="subcellular location">
    <subcellularLocation>
        <location evidence="1">Cell membrane</location>
        <topology evidence="1">Multi-pass membrane protein</topology>
    </subcellularLocation>
</comment>
<feature type="transmembrane region" description="Helical" evidence="6">
    <location>
        <begin position="61"/>
        <end position="83"/>
    </location>
</feature>
<evidence type="ECO:0000256" key="6">
    <source>
        <dbReference type="SAM" id="Phobius"/>
    </source>
</evidence>
<evidence type="ECO:0008006" key="9">
    <source>
        <dbReference type="Google" id="ProtNLM"/>
    </source>
</evidence>
<evidence type="ECO:0000313" key="7">
    <source>
        <dbReference type="EMBL" id="BDE08240.1"/>
    </source>
</evidence>
<keyword evidence="3 6" id="KW-0812">Transmembrane</keyword>
<evidence type="ECO:0000313" key="8">
    <source>
        <dbReference type="Proteomes" id="UP001317532"/>
    </source>
</evidence>
<feature type="transmembrane region" description="Helical" evidence="6">
    <location>
        <begin position="153"/>
        <end position="174"/>
    </location>
</feature>
<dbReference type="KEGG" id="vab:WPS_35160"/>
<protein>
    <recommendedName>
        <fullName evidence="9">Hydrogenase-4 component E</fullName>
    </recommendedName>
</protein>
<dbReference type="AlphaFoldDB" id="A0AAN1XZJ9"/>
<feature type="transmembrane region" description="Helical" evidence="6">
    <location>
        <begin position="126"/>
        <end position="146"/>
    </location>
</feature>
<dbReference type="PANTHER" id="PTHR38601">
    <property type="entry name" value="HYDROGENASE-4 COMPONENT E"/>
    <property type="match status" value="1"/>
</dbReference>
<feature type="transmembrane region" description="Helical" evidence="6">
    <location>
        <begin position="35"/>
        <end position="55"/>
    </location>
</feature>
<evidence type="ECO:0000256" key="1">
    <source>
        <dbReference type="ARBA" id="ARBA00004651"/>
    </source>
</evidence>
<keyword evidence="8" id="KW-1185">Reference proteome</keyword>
<proteinExistence type="predicted"/>
<evidence type="ECO:0000256" key="3">
    <source>
        <dbReference type="ARBA" id="ARBA00022692"/>
    </source>
</evidence>
<evidence type="ECO:0000256" key="2">
    <source>
        <dbReference type="ARBA" id="ARBA00022475"/>
    </source>
</evidence>
<name>A0AAN1XZJ9_UNVUL</name>
<gene>
    <name evidence="7" type="ORF">WPS_35160</name>
</gene>
<dbReference type="GO" id="GO:0005886">
    <property type="term" value="C:plasma membrane"/>
    <property type="evidence" value="ECO:0007669"/>
    <property type="project" value="UniProtKB-SubCell"/>
</dbReference>
<dbReference type="PANTHER" id="PTHR38601:SF1">
    <property type="entry name" value="HYDROGENASE-4 COMPONENT E"/>
    <property type="match status" value="1"/>
</dbReference>
<dbReference type="Proteomes" id="UP001317532">
    <property type="component" value="Chromosome"/>
</dbReference>
<reference evidence="7 8" key="1">
    <citation type="journal article" date="2022" name="ISME Commun">
        <title>Vulcanimicrobium alpinus gen. nov. sp. nov., the first cultivated representative of the candidate phylum 'Eremiobacterota', is a metabolically versatile aerobic anoxygenic phototroph.</title>
        <authorList>
            <person name="Yabe S."/>
            <person name="Muto K."/>
            <person name="Abe K."/>
            <person name="Yokota A."/>
            <person name="Staudigel H."/>
            <person name="Tebo B.M."/>
        </authorList>
    </citation>
    <scope>NUCLEOTIDE SEQUENCE [LARGE SCALE GENOMIC DNA]</scope>
    <source>
        <strain evidence="7 8">WC8-2</strain>
    </source>
</reference>
<feature type="transmembrane region" description="Helical" evidence="6">
    <location>
        <begin position="180"/>
        <end position="205"/>
    </location>
</feature>
<keyword evidence="4 6" id="KW-1133">Transmembrane helix</keyword>